<dbReference type="EMBL" id="JAVFHQ010000001">
    <property type="protein sequence ID" value="KAK4550687.1"/>
    <property type="molecule type" value="Genomic_DNA"/>
</dbReference>
<organism evidence="2 3">
    <name type="scientific">Oleoguttula mirabilis</name>
    <dbReference type="NCBI Taxonomy" id="1507867"/>
    <lineage>
        <taxon>Eukaryota</taxon>
        <taxon>Fungi</taxon>
        <taxon>Dikarya</taxon>
        <taxon>Ascomycota</taxon>
        <taxon>Pezizomycotina</taxon>
        <taxon>Dothideomycetes</taxon>
        <taxon>Dothideomycetidae</taxon>
        <taxon>Mycosphaerellales</taxon>
        <taxon>Teratosphaeriaceae</taxon>
        <taxon>Oleoguttula</taxon>
    </lineage>
</organism>
<feature type="region of interest" description="Disordered" evidence="1">
    <location>
        <begin position="293"/>
        <end position="315"/>
    </location>
</feature>
<sequence>MAPYVPPPALPGTALPRPLSDCDDRALQGTRIGGAKPDGHETYQYPNQCSSAANSPPFPFGPPGAPGLVYYMQTNCPGLPGAAHAVPHTSCGYCRNSTNATPWITQAAARMLDPPPSKETKTWRGFWTRLCSDCQVAEQLLIDARTRLGAVPAFPPTAAQQALMENYPLNTCTCLPKIRRHFLCVTHAEQQWVQMKSQPAAGVAPAPSQLVAIRNRNMAWLRTIKNDPTNGNLTSTAHGSRRALRSIHSTYRACRCGKEVVRHVDARVFQCTVCEGVIWQRNVTLPAGFPTPAQQANHSQGAHPLNRVISPNLVP</sequence>
<protein>
    <submittedName>
        <fullName evidence="2">Uncharacterized protein</fullName>
    </submittedName>
</protein>
<evidence type="ECO:0000313" key="3">
    <source>
        <dbReference type="Proteomes" id="UP001324427"/>
    </source>
</evidence>
<evidence type="ECO:0000313" key="2">
    <source>
        <dbReference type="EMBL" id="KAK4550687.1"/>
    </source>
</evidence>
<comment type="caution">
    <text evidence="2">The sequence shown here is derived from an EMBL/GenBank/DDBJ whole genome shotgun (WGS) entry which is preliminary data.</text>
</comment>
<keyword evidence="3" id="KW-1185">Reference proteome</keyword>
<proteinExistence type="predicted"/>
<evidence type="ECO:0000256" key="1">
    <source>
        <dbReference type="SAM" id="MobiDB-lite"/>
    </source>
</evidence>
<name>A0AAV9K040_9PEZI</name>
<accession>A0AAV9K040</accession>
<reference evidence="2 3" key="1">
    <citation type="submission" date="2021-11" db="EMBL/GenBank/DDBJ databases">
        <title>Black yeast isolated from Biological Soil Crust.</title>
        <authorList>
            <person name="Kurbessoian T."/>
        </authorList>
    </citation>
    <scope>NUCLEOTIDE SEQUENCE [LARGE SCALE GENOMIC DNA]</scope>
    <source>
        <strain evidence="2 3">CCFEE 5522</strain>
    </source>
</reference>
<dbReference type="AlphaFoldDB" id="A0AAV9K040"/>
<gene>
    <name evidence="2" type="ORF">LTR36_000266</name>
</gene>
<dbReference type="Proteomes" id="UP001324427">
    <property type="component" value="Unassembled WGS sequence"/>
</dbReference>